<organism evidence="2 3">
    <name type="scientific">Symbiodinium necroappetens</name>
    <dbReference type="NCBI Taxonomy" id="1628268"/>
    <lineage>
        <taxon>Eukaryota</taxon>
        <taxon>Sar</taxon>
        <taxon>Alveolata</taxon>
        <taxon>Dinophyceae</taxon>
        <taxon>Suessiales</taxon>
        <taxon>Symbiodiniaceae</taxon>
        <taxon>Symbiodinium</taxon>
    </lineage>
</organism>
<dbReference type="SUPFAM" id="SSF47391">
    <property type="entry name" value="Dimerization-anchoring domain of cAMP-dependent PK regulatory subunit"/>
    <property type="match status" value="1"/>
</dbReference>
<comment type="caution">
    <text evidence="2">The sequence shown here is derived from an EMBL/GenBank/DDBJ whole genome shotgun (WGS) entry which is preliminary data.</text>
</comment>
<feature type="region of interest" description="Disordered" evidence="1">
    <location>
        <begin position="1"/>
        <end position="24"/>
    </location>
</feature>
<name>A0A812XUZ4_9DINO</name>
<feature type="region of interest" description="Disordered" evidence="1">
    <location>
        <begin position="196"/>
        <end position="219"/>
    </location>
</feature>
<dbReference type="PRINTS" id="PR01217">
    <property type="entry name" value="PRICHEXTENSN"/>
</dbReference>
<evidence type="ECO:0000256" key="1">
    <source>
        <dbReference type="SAM" id="MobiDB-lite"/>
    </source>
</evidence>
<evidence type="ECO:0000313" key="3">
    <source>
        <dbReference type="Proteomes" id="UP000601435"/>
    </source>
</evidence>
<feature type="compositionally biased region" description="Low complexity" evidence="1">
    <location>
        <begin position="325"/>
        <end position="366"/>
    </location>
</feature>
<dbReference type="CDD" id="cd22962">
    <property type="entry name" value="DD_AtENO3-like"/>
    <property type="match status" value="1"/>
</dbReference>
<evidence type="ECO:0000313" key="2">
    <source>
        <dbReference type="EMBL" id="CAE7752449.1"/>
    </source>
</evidence>
<sequence length="437" mass="46303">MDGRRNDQGNPAPNSDLFLLKPGQPGEASYKWEVVEIDPGSQLPPVRTLHTAISISQDEVFLFGGIHSTTPYQSRKALAVAQSFRCTLEAVDTKMVDISLQAVDGDSLPKDLFLSLRVGEQQKFSKANCSRTYKFPSSADRRYGKLELYRRVGVSSVSLDGESFQGAHEMAIQVEDERIPNKEVKYRLCLGGSASLPSPTNEAAKAQPDPAKQTSTKETKVVQAREYLQQHQLEQRLSEAMQAVLRERPEDPAAFIAQKLQSKAGVLKKVEEPVSVPMTAPEPPQLEPKAQPPAKQEHEAAAPAAAAPASTPAPAAPVPAPAPAEPKAAKAPVQAPKAQAKEPAAPAPKPAAAAPTPKPAAPAAAPAAPPARPVQAAPVAAKPLAQPEVRVNLAMPSLADYPLPDNNFADPISSATLMIGDGMCGFANIGRPAVMIL</sequence>
<dbReference type="AlphaFoldDB" id="A0A812XUZ4"/>
<dbReference type="OrthoDB" id="437431at2759"/>
<feature type="compositionally biased region" description="Pro residues" evidence="1">
    <location>
        <begin position="314"/>
        <end position="324"/>
    </location>
</feature>
<dbReference type="Pfam" id="PF05186">
    <property type="entry name" value="Dpy-30"/>
    <property type="match status" value="1"/>
</dbReference>
<dbReference type="EMBL" id="CAJNJA010038989">
    <property type="protein sequence ID" value="CAE7752449.1"/>
    <property type="molecule type" value="Genomic_DNA"/>
</dbReference>
<keyword evidence="3" id="KW-1185">Reference proteome</keyword>
<reference evidence="2" key="1">
    <citation type="submission" date="2021-02" db="EMBL/GenBank/DDBJ databases">
        <authorList>
            <person name="Dougan E. K."/>
            <person name="Rhodes N."/>
            <person name="Thang M."/>
            <person name="Chan C."/>
        </authorList>
    </citation>
    <scope>NUCLEOTIDE SEQUENCE</scope>
</reference>
<feature type="region of interest" description="Disordered" evidence="1">
    <location>
        <begin position="276"/>
        <end position="370"/>
    </location>
</feature>
<accession>A0A812XUZ4</accession>
<gene>
    <name evidence="2" type="primary">ODA11</name>
    <name evidence="2" type="ORF">SNEC2469_LOCUS21830</name>
</gene>
<feature type="compositionally biased region" description="Low complexity" evidence="1">
    <location>
        <begin position="301"/>
        <end position="313"/>
    </location>
</feature>
<proteinExistence type="predicted"/>
<dbReference type="Gene3D" id="1.20.890.10">
    <property type="entry name" value="cAMP-dependent protein kinase regulatory subunit, dimerization-anchoring domain"/>
    <property type="match status" value="1"/>
</dbReference>
<protein>
    <submittedName>
        <fullName evidence="2">ODA11 protein</fullName>
    </submittedName>
</protein>
<dbReference type="InterPro" id="IPR007858">
    <property type="entry name" value="Dpy-30_motif"/>
</dbReference>
<dbReference type="Proteomes" id="UP000601435">
    <property type="component" value="Unassembled WGS sequence"/>
</dbReference>